<reference evidence="2" key="1">
    <citation type="submission" date="2020-06" db="EMBL/GenBank/DDBJ databases">
        <title>Draft genome sequences of strains closely related to Aspergillus parafelis and Aspergillus hiratsukae.</title>
        <authorList>
            <person name="Dos Santos R.A.C."/>
            <person name="Rivero-Menendez O."/>
            <person name="Steenwyk J.L."/>
            <person name="Mead M.E."/>
            <person name="Goldman G.H."/>
            <person name="Alastruey-Izquierdo A."/>
            <person name="Rokas A."/>
        </authorList>
    </citation>
    <scope>NUCLEOTIDE SEQUENCE</scope>
    <source>
        <strain evidence="2">CNM-CM5623</strain>
        <strain evidence="3">CNM-CM7691</strain>
    </source>
</reference>
<evidence type="ECO:0000313" key="5">
    <source>
        <dbReference type="Proteomes" id="UP000654922"/>
    </source>
</evidence>
<keyword evidence="1" id="KW-0732">Signal</keyword>
<evidence type="ECO:0000313" key="4">
    <source>
        <dbReference type="Proteomes" id="UP000641853"/>
    </source>
</evidence>
<organism evidence="2 5">
    <name type="scientific">Aspergillus felis</name>
    <dbReference type="NCBI Taxonomy" id="1287682"/>
    <lineage>
        <taxon>Eukaryota</taxon>
        <taxon>Fungi</taxon>
        <taxon>Dikarya</taxon>
        <taxon>Ascomycota</taxon>
        <taxon>Pezizomycotina</taxon>
        <taxon>Eurotiomycetes</taxon>
        <taxon>Eurotiomycetidae</taxon>
        <taxon>Eurotiales</taxon>
        <taxon>Aspergillaceae</taxon>
        <taxon>Aspergillus</taxon>
        <taxon>Aspergillus subgen. Fumigati</taxon>
    </lineage>
</organism>
<dbReference type="Proteomes" id="UP000641853">
    <property type="component" value="Unassembled WGS sequence"/>
</dbReference>
<evidence type="ECO:0000313" key="2">
    <source>
        <dbReference type="EMBL" id="KAF7174060.1"/>
    </source>
</evidence>
<dbReference type="OrthoDB" id="4439904at2759"/>
<dbReference type="EMBL" id="JACBAG010001670">
    <property type="protein sequence ID" value="KAF7184133.1"/>
    <property type="molecule type" value="Genomic_DNA"/>
</dbReference>
<evidence type="ECO:0000313" key="3">
    <source>
        <dbReference type="EMBL" id="KAF7184133.1"/>
    </source>
</evidence>
<sequence length="248" mass="27653">MILTTILIILLTTILQPHNPQTMERPNNLLTGLKNRYEHTQTQKTRAQLKAKAAADATAVPKDSRVYTDWIAKYHKEQSRGFAILQRINALQALSRETSNPENKSADPPPYSSTTLDEMISALKILYREHLETLQGVLDAHPIGGRDGGYHEFEFLRATHNEKGQTLAWEEHQYTCAMRGGCCGRLCGCCSLPLRELVIPLANGKRKKGGVYGHCTAECLCCNLFYGCYKPDDRLPEIDPALLKALGG</sequence>
<evidence type="ECO:0000256" key="1">
    <source>
        <dbReference type="SAM" id="SignalP"/>
    </source>
</evidence>
<comment type="caution">
    <text evidence="2">The sequence shown here is derived from an EMBL/GenBank/DDBJ whole genome shotgun (WGS) entry which is preliminary data.</text>
</comment>
<gene>
    <name evidence="2" type="ORF">CNMCM5623_006355</name>
    <name evidence="3" type="ORF">CNMCM7691_004692</name>
</gene>
<proteinExistence type="predicted"/>
<feature type="chain" id="PRO_5035102114" evidence="1">
    <location>
        <begin position="18"/>
        <end position="248"/>
    </location>
</feature>
<dbReference type="Proteomes" id="UP000654922">
    <property type="component" value="Unassembled WGS sequence"/>
</dbReference>
<accession>A0A8H6QI64</accession>
<keyword evidence="4" id="KW-1185">Reference proteome</keyword>
<protein>
    <submittedName>
        <fullName evidence="2">Uncharacterized protein</fullName>
    </submittedName>
</protein>
<feature type="signal peptide" evidence="1">
    <location>
        <begin position="1"/>
        <end position="17"/>
    </location>
</feature>
<dbReference type="EMBL" id="JACBAE010001020">
    <property type="protein sequence ID" value="KAF7174060.1"/>
    <property type="molecule type" value="Genomic_DNA"/>
</dbReference>
<name>A0A8H6QI64_9EURO</name>
<dbReference type="AlphaFoldDB" id="A0A8H6QI64"/>